<dbReference type="RefSeq" id="WP_036830761.1">
    <property type="nucleotide sequence ID" value="NZ_AVPG01000001.1"/>
</dbReference>
<keyword evidence="1" id="KW-0472">Membrane</keyword>
<dbReference type="OrthoDB" id="2679959at2"/>
<feature type="transmembrane region" description="Helical" evidence="1">
    <location>
        <begin position="7"/>
        <end position="26"/>
    </location>
</feature>
<comment type="caution">
    <text evidence="2">The sequence shown here is derived from an EMBL/GenBank/DDBJ whole genome shotgun (WGS) entry which is preliminary data.</text>
</comment>
<keyword evidence="1" id="KW-1133">Transmembrane helix</keyword>
<dbReference type="Proteomes" id="UP000030401">
    <property type="component" value="Unassembled WGS sequence"/>
</dbReference>
<accession>A0A0A5GC43</accession>
<evidence type="ECO:0000313" key="2">
    <source>
        <dbReference type="EMBL" id="KGX88773.1"/>
    </source>
</evidence>
<keyword evidence="3" id="KW-1185">Reference proteome</keyword>
<sequence>MKKENIPFIIIAILAVLSFMLVGVAIGYRSVIGMLFFLVLGFAMMGIGFSIKRKQRVSNT</sequence>
<dbReference type="EMBL" id="AVPG01000001">
    <property type="protein sequence ID" value="KGX88773.1"/>
    <property type="molecule type" value="Genomic_DNA"/>
</dbReference>
<reference evidence="2 3" key="1">
    <citation type="submission" date="2013-08" db="EMBL/GenBank/DDBJ databases">
        <authorList>
            <person name="Huang J."/>
            <person name="Wang G."/>
        </authorList>
    </citation>
    <scope>NUCLEOTIDE SEQUENCE [LARGE SCALE GENOMIC DNA]</scope>
    <source>
        <strain evidence="2 3">JSM 072002</strain>
    </source>
</reference>
<dbReference type="InterPro" id="IPR035211">
    <property type="entry name" value="DUF5325"/>
</dbReference>
<dbReference type="AlphaFoldDB" id="A0A0A5GC43"/>
<dbReference type="eggNOG" id="ENOG5033HY9">
    <property type="taxonomic scope" value="Bacteria"/>
</dbReference>
<protein>
    <submittedName>
        <fullName evidence="2">Uncharacterized protein</fullName>
    </submittedName>
</protein>
<name>A0A0A5GC43_9BACI</name>
<keyword evidence="1" id="KW-0812">Transmembrane</keyword>
<gene>
    <name evidence="2" type="ORF">N784_00025</name>
</gene>
<dbReference type="Pfam" id="PF17259">
    <property type="entry name" value="DUF5325"/>
    <property type="match status" value="1"/>
</dbReference>
<evidence type="ECO:0000256" key="1">
    <source>
        <dbReference type="SAM" id="Phobius"/>
    </source>
</evidence>
<organism evidence="2 3">
    <name type="scientific">Pontibacillus litoralis JSM 072002</name>
    <dbReference type="NCBI Taxonomy" id="1385512"/>
    <lineage>
        <taxon>Bacteria</taxon>
        <taxon>Bacillati</taxon>
        <taxon>Bacillota</taxon>
        <taxon>Bacilli</taxon>
        <taxon>Bacillales</taxon>
        <taxon>Bacillaceae</taxon>
        <taxon>Pontibacillus</taxon>
    </lineage>
</organism>
<feature type="transmembrane region" description="Helical" evidence="1">
    <location>
        <begin position="32"/>
        <end position="51"/>
    </location>
</feature>
<proteinExistence type="predicted"/>
<evidence type="ECO:0000313" key="3">
    <source>
        <dbReference type="Proteomes" id="UP000030401"/>
    </source>
</evidence>